<evidence type="ECO:0000313" key="1">
    <source>
        <dbReference type="EMBL" id="SSZ29674.1"/>
    </source>
</evidence>
<dbReference type="GeneID" id="49635969"/>
<organism evidence="1 2">
    <name type="scientific">Aggregatibacter aphrophilus</name>
    <name type="common">Haemophilus aphrophilus</name>
    <dbReference type="NCBI Taxonomy" id="732"/>
    <lineage>
        <taxon>Bacteria</taxon>
        <taxon>Pseudomonadati</taxon>
        <taxon>Pseudomonadota</taxon>
        <taxon>Gammaproteobacteria</taxon>
        <taxon>Pasteurellales</taxon>
        <taxon>Pasteurellaceae</taxon>
        <taxon>Aggregatibacter</taxon>
    </lineage>
</organism>
<dbReference type="AlphaFoldDB" id="A0A336N7T6"/>
<proteinExistence type="predicted"/>
<sequence>MKHKTLKFLTALILFVILLLHSYVGIVTIEGEFGDDYAFFIKKEFTTQVMFYAPLVMRDYGPDVSNEEFEKIVEFCEIVKSPQDWNCDETPFLLEKQKRELKQ</sequence>
<accession>A0A336N7T6</accession>
<protein>
    <submittedName>
        <fullName evidence="1">Uncharacterized protein</fullName>
    </submittedName>
</protein>
<dbReference type="RefSeq" id="WP_050332683.1">
    <property type="nucleotide sequence ID" value="NZ_JAWFRY010000038.1"/>
</dbReference>
<gene>
    <name evidence="1" type="ORF">NCTC5908_01480</name>
</gene>
<name>A0A336N7T6_AGGAP</name>
<dbReference type="EMBL" id="UFSP01000002">
    <property type="protein sequence ID" value="SSZ29674.1"/>
    <property type="molecule type" value="Genomic_DNA"/>
</dbReference>
<dbReference type="Proteomes" id="UP000253728">
    <property type="component" value="Unassembled WGS sequence"/>
</dbReference>
<dbReference type="STRING" id="732.ADJ80_08000"/>
<evidence type="ECO:0000313" key="2">
    <source>
        <dbReference type="Proteomes" id="UP000253728"/>
    </source>
</evidence>
<reference evidence="1 2" key="1">
    <citation type="submission" date="2018-06" db="EMBL/GenBank/DDBJ databases">
        <authorList>
            <consortium name="Pathogen Informatics"/>
            <person name="Doyle S."/>
        </authorList>
    </citation>
    <scope>NUCLEOTIDE SEQUENCE [LARGE SCALE GENOMIC DNA]</scope>
    <source>
        <strain evidence="1 2">NCTC5908</strain>
    </source>
</reference>